<sequence length="182" mass="21226">MDSFTSLRLTPPTYQAQWDAVPQWDNPSHHHGPEMQLAHSRQRGRGGQHNEEIREATPHWEHWKKSADHQAELDMIRYENNKLHSTRLAITGQMAELERVKYEMMKLMDKASSLHPHSDATGNHYTPQSPPDNRQPKPHGSTQPFHHLFPHLFRKKGRMRAKKSTMRRNIASGLNHHHGLQK</sequence>
<dbReference type="Proteomes" id="UP001157502">
    <property type="component" value="Chromosome 19"/>
</dbReference>
<gene>
    <name evidence="1" type="ORF">DPEC_G00223390</name>
</gene>
<keyword evidence="2" id="KW-1185">Reference proteome</keyword>
<evidence type="ECO:0000313" key="1">
    <source>
        <dbReference type="EMBL" id="KAJ7996909.1"/>
    </source>
</evidence>
<proteinExistence type="predicted"/>
<reference evidence="1" key="1">
    <citation type="submission" date="2021-05" db="EMBL/GenBank/DDBJ databases">
        <authorList>
            <person name="Pan Q."/>
            <person name="Jouanno E."/>
            <person name="Zahm M."/>
            <person name="Klopp C."/>
            <person name="Cabau C."/>
            <person name="Louis A."/>
            <person name="Berthelot C."/>
            <person name="Parey E."/>
            <person name="Roest Crollius H."/>
            <person name="Montfort J."/>
            <person name="Robinson-Rechavi M."/>
            <person name="Bouchez O."/>
            <person name="Lampietro C."/>
            <person name="Lopez Roques C."/>
            <person name="Donnadieu C."/>
            <person name="Postlethwait J."/>
            <person name="Bobe J."/>
            <person name="Dillon D."/>
            <person name="Chandos A."/>
            <person name="von Hippel F."/>
            <person name="Guiguen Y."/>
        </authorList>
    </citation>
    <scope>NUCLEOTIDE SEQUENCE</scope>
    <source>
        <strain evidence="1">YG-Jan2019</strain>
    </source>
</reference>
<dbReference type="EMBL" id="CM055746">
    <property type="protein sequence ID" value="KAJ7996909.1"/>
    <property type="molecule type" value="Genomic_DNA"/>
</dbReference>
<protein>
    <submittedName>
        <fullName evidence="1">Uncharacterized protein</fullName>
    </submittedName>
</protein>
<organism evidence="1 2">
    <name type="scientific">Dallia pectoralis</name>
    <name type="common">Alaska blackfish</name>
    <dbReference type="NCBI Taxonomy" id="75939"/>
    <lineage>
        <taxon>Eukaryota</taxon>
        <taxon>Metazoa</taxon>
        <taxon>Chordata</taxon>
        <taxon>Craniata</taxon>
        <taxon>Vertebrata</taxon>
        <taxon>Euteleostomi</taxon>
        <taxon>Actinopterygii</taxon>
        <taxon>Neopterygii</taxon>
        <taxon>Teleostei</taxon>
        <taxon>Protacanthopterygii</taxon>
        <taxon>Esociformes</taxon>
        <taxon>Umbridae</taxon>
        <taxon>Dallia</taxon>
    </lineage>
</organism>
<name>A0ACC2FZL6_DALPE</name>
<comment type="caution">
    <text evidence="1">The sequence shown here is derived from an EMBL/GenBank/DDBJ whole genome shotgun (WGS) entry which is preliminary data.</text>
</comment>
<evidence type="ECO:0000313" key="2">
    <source>
        <dbReference type="Proteomes" id="UP001157502"/>
    </source>
</evidence>
<accession>A0ACC2FZL6</accession>